<proteinExistence type="predicted"/>
<gene>
    <name evidence="2" type="ORF">PANT111_150126</name>
</gene>
<name>A0AAX3J3J1_9GAMM</name>
<dbReference type="AlphaFoldDB" id="A0AAX3J3J1"/>
<evidence type="ECO:0000256" key="1">
    <source>
        <dbReference type="SAM" id="Coils"/>
    </source>
</evidence>
<dbReference type="Proteomes" id="UP000433737">
    <property type="component" value="Unassembled WGS sequence"/>
</dbReference>
<feature type="coiled-coil region" evidence="1">
    <location>
        <begin position="15"/>
        <end position="42"/>
    </location>
</feature>
<reference evidence="2 3" key="1">
    <citation type="submission" date="2019-10" db="EMBL/GenBank/DDBJ databases">
        <authorList>
            <person name="Karimi E."/>
        </authorList>
    </citation>
    <scope>NUCLEOTIDE SEQUENCE [LARGE SCALE GENOMIC DNA]</scope>
    <source>
        <strain evidence="2">Pantoea sp. 111</strain>
    </source>
</reference>
<keyword evidence="1" id="KW-0175">Coiled coil</keyword>
<dbReference type="EMBL" id="CABWMH010000007">
    <property type="protein sequence ID" value="VXB51544.1"/>
    <property type="molecule type" value="Genomic_DNA"/>
</dbReference>
<evidence type="ECO:0000313" key="2">
    <source>
        <dbReference type="EMBL" id="VXB51544.1"/>
    </source>
</evidence>
<organism evidence="2 3">
    <name type="scientific">Pantoea brenneri</name>
    <dbReference type="NCBI Taxonomy" id="472694"/>
    <lineage>
        <taxon>Bacteria</taxon>
        <taxon>Pseudomonadati</taxon>
        <taxon>Pseudomonadota</taxon>
        <taxon>Gammaproteobacteria</taxon>
        <taxon>Enterobacterales</taxon>
        <taxon>Erwiniaceae</taxon>
        <taxon>Pantoea</taxon>
    </lineage>
</organism>
<dbReference type="RefSeq" id="WP_159223337.1">
    <property type="nucleotide sequence ID" value="NZ_LR733469.1"/>
</dbReference>
<sequence>MTEEQKQALIDEVVIQALRDDVRQWQQRAEAAEAKLAELEKQDPVAYTDAEELETMRKGTFADMFTPCDEYKSDPLWIPLFTHPAPAADLAELVPVPPEFLSAEQNSQGMFELSEDCMTRLAIALSQQAKGLVIKPGHALAPVEPTAAMYEAGDQQLTTKQVWNAMLAAAPEVE</sequence>
<evidence type="ECO:0000313" key="3">
    <source>
        <dbReference type="Proteomes" id="UP000433737"/>
    </source>
</evidence>
<comment type="caution">
    <text evidence="2">The sequence shown here is derived from an EMBL/GenBank/DDBJ whole genome shotgun (WGS) entry which is preliminary data.</text>
</comment>
<protein>
    <submittedName>
        <fullName evidence="2">Uncharacterized protein</fullName>
    </submittedName>
</protein>
<accession>A0AAX3J3J1</accession>